<keyword evidence="2" id="KW-1185">Reference proteome</keyword>
<dbReference type="GO" id="GO:0071897">
    <property type="term" value="P:DNA biosynthetic process"/>
    <property type="evidence" value="ECO:0007669"/>
    <property type="project" value="UniProtKB-ARBA"/>
</dbReference>
<protein>
    <submittedName>
        <fullName evidence="1">Uncharacterized protein</fullName>
    </submittedName>
</protein>
<sequence length="204" mass="23303">MDKFITELKSLVKTCSYNNDSERIHDKIVCCVKSAIIRKKLLAKGDGLILERAITICHACETTQVQLKMFEEKQETKQEVDPVSRNWKRSAFKTPECYFCGWQYARNHSTSAPKGHDDVVGGIGMLSGYCKIHLKDNATTRVHSARKVPRVMKDKLRNELVHLKQLGIVEKVIEHTKWVNAMAIVEKKDESIHLCINPVIQQSN</sequence>
<organism evidence="1 2">
    <name type="scientific">Artemia franciscana</name>
    <name type="common">Brine shrimp</name>
    <name type="synonym">Artemia sanfranciscana</name>
    <dbReference type="NCBI Taxonomy" id="6661"/>
    <lineage>
        <taxon>Eukaryota</taxon>
        <taxon>Metazoa</taxon>
        <taxon>Ecdysozoa</taxon>
        <taxon>Arthropoda</taxon>
        <taxon>Crustacea</taxon>
        <taxon>Branchiopoda</taxon>
        <taxon>Anostraca</taxon>
        <taxon>Artemiidae</taxon>
        <taxon>Artemia</taxon>
    </lineage>
</organism>
<dbReference type="Proteomes" id="UP001187531">
    <property type="component" value="Unassembled WGS sequence"/>
</dbReference>
<gene>
    <name evidence="1" type="ORF">QYM36_006073</name>
</gene>
<dbReference type="AlphaFoldDB" id="A0AA88I064"/>
<comment type="caution">
    <text evidence="1">The sequence shown here is derived from an EMBL/GenBank/DDBJ whole genome shotgun (WGS) entry which is preliminary data.</text>
</comment>
<dbReference type="Gene3D" id="3.10.10.10">
    <property type="entry name" value="HIV Type 1 Reverse Transcriptase, subunit A, domain 1"/>
    <property type="match status" value="1"/>
</dbReference>
<name>A0AA88I064_ARTSF</name>
<accession>A0AA88I064</accession>
<reference evidence="1" key="1">
    <citation type="submission" date="2023-07" db="EMBL/GenBank/DDBJ databases">
        <title>Chromosome-level genome assembly of Artemia franciscana.</title>
        <authorList>
            <person name="Jo E."/>
        </authorList>
    </citation>
    <scope>NUCLEOTIDE SEQUENCE</scope>
    <source>
        <tissue evidence="1">Whole body</tissue>
    </source>
</reference>
<evidence type="ECO:0000313" key="1">
    <source>
        <dbReference type="EMBL" id="KAK2718939.1"/>
    </source>
</evidence>
<evidence type="ECO:0000313" key="2">
    <source>
        <dbReference type="Proteomes" id="UP001187531"/>
    </source>
</evidence>
<dbReference type="EMBL" id="JAVRJZ010000009">
    <property type="protein sequence ID" value="KAK2718939.1"/>
    <property type="molecule type" value="Genomic_DNA"/>
</dbReference>
<dbReference type="InterPro" id="IPR043502">
    <property type="entry name" value="DNA/RNA_pol_sf"/>
</dbReference>
<proteinExistence type="predicted"/>
<dbReference type="SUPFAM" id="SSF56672">
    <property type="entry name" value="DNA/RNA polymerases"/>
    <property type="match status" value="1"/>
</dbReference>